<dbReference type="KEGG" id="vg:56135927"/>
<dbReference type="Gene3D" id="2.30.30.100">
    <property type="match status" value="1"/>
</dbReference>
<proteinExistence type="predicted"/>
<accession>A0A514CSN1</accession>
<dbReference type="RefSeq" id="YP_009903651.1">
    <property type="nucleotide sequence ID" value="NC_049849.1"/>
</dbReference>
<dbReference type="Proteomes" id="UP000320799">
    <property type="component" value="Segment"/>
</dbReference>
<dbReference type="EMBL" id="MN094788">
    <property type="protein sequence ID" value="QDH83470.1"/>
    <property type="molecule type" value="Genomic_DNA"/>
</dbReference>
<name>A0A514CSN1_9CAUD</name>
<organism evidence="1 2">
    <name type="scientific">Achromobacter phage Motura</name>
    <dbReference type="NCBI Taxonomy" id="2591403"/>
    <lineage>
        <taxon>Viruses</taxon>
        <taxon>Duplodnaviria</taxon>
        <taxon>Heunggongvirae</taxon>
        <taxon>Uroviricota</taxon>
        <taxon>Caudoviricetes</taxon>
        <taxon>Moturavirus</taxon>
        <taxon>Moturavirus motura</taxon>
    </lineage>
</organism>
<dbReference type="GeneID" id="56135927"/>
<protein>
    <submittedName>
        <fullName evidence="1">Uncharacterized protein</fullName>
    </submittedName>
</protein>
<reference evidence="1 2" key="1">
    <citation type="submission" date="2019-06" db="EMBL/GenBank/DDBJ databases">
        <authorList>
            <person name="Kincaid V.D."/>
            <person name="Fuller A."/>
            <person name="Hodges K."/>
            <person name="Bansal M."/>
            <person name="Essig J."/>
            <person name="Johnson A."/>
        </authorList>
    </citation>
    <scope>NUCLEOTIDE SEQUENCE [LARGE SCALE GENOMIC DNA]</scope>
</reference>
<evidence type="ECO:0000313" key="2">
    <source>
        <dbReference type="Proteomes" id="UP000320799"/>
    </source>
</evidence>
<sequence>MLSSVQILYLITGHTVIAKVSEAYKTSAILGGDKQVDPDSITLERPVQVTLVPHQGQTIPMPQPFGGLLTAATAREEFQILRSHVVVSVDAPKEVEDLHMEWTSKIAMR</sequence>
<keyword evidence="2" id="KW-1185">Reference proteome</keyword>
<evidence type="ECO:0000313" key="1">
    <source>
        <dbReference type="EMBL" id="QDH83470.1"/>
    </source>
</evidence>